<dbReference type="SUPFAM" id="SSF48452">
    <property type="entry name" value="TPR-like"/>
    <property type="match status" value="1"/>
</dbReference>
<protein>
    <recommendedName>
        <fullName evidence="6">Outer membrane protein assembly factor BamD</fullName>
    </recommendedName>
</protein>
<keyword evidence="9" id="KW-1185">Reference proteome</keyword>
<dbReference type="EMBL" id="CP063982">
    <property type="protein sequence ID" value="UOD51648.1"/>
    <property type="molecule type" value="Genomic_DNA"/>
</dbReference>
<sequence>MLLLIMFLALSGCSSFGEDEYDETAGWSVERLYQDGKEEMNAGNWTVAAERFTAVEARYPFGPFAQQSLINLAYVQWKQSEPEMALATISRFQRQYPNHPGSDYMLFLRGLILFTPPSSRLAFLSQQDPAERDPRALRESYAAFEELITRFPQSRYAEDARQRMNWLVNTMAEHQVHAARFYYERQGYVAAINRAQSVLTDYEGVPATEEALYIIMMSYQKLDMPDMSKDAERVLLANFPNTQLIAKGLPKPTYSWWNPLGYF</sequence>
<gene>
    <name evidence="6" type="primary">bamD</name>
    <name evidence="8" type="ORF">DHf2319_09200</name>
</gene>
<keyword evidence="5" id="KW-0449">Lipoprotein</keyword>
<accession>A0ABY4ANU2</accession>
<evidence type="ECO:0000256" key="1">
    <source>
        <dbReference type="ARBA" id="ARBA00022729"/>
    </source>
</evidence>
<dbReference type="Proteomes" id="UP000831607">
    <property type="component" value="Chromosome"/>
</dbReference>
<proteinExistence type="inferred from homology"/>
<name>A0ABY4ANU2_9BURK</name>
<dbReference type="PANTHER" id="PTHR37423:SF1">
    <property type="entry name" value="OUTER MEMBRANE PROTEIN ASSEMBLY FACTOR BAMD"/>
    <property type="match status" value="1"/>
</dbReference>
<evidence type="ECO:0000259" key="7">
    <source>
        <dbReference type="Pfam" id="PF13525"/>
    </source>
</evidence>
<dbReference type="NCBIfam" id="TIGR03302">
    <property type="entry name" value="OM_YfiO"/>
    <property type="match status" value="1"/>
</dbReference>
<dbReference type="Gene3D" id="1.25.40.10">
    <property type="entry name" value="Tetratricopeptide repeat domain"/>
    <property type="match status" value="1"/>
</dbReference>
<dbReference type="InterPro" id="IPR039565">
    <property type="entry name" value="BamD-like"/>
</dbReference>
<keyword evidence="4 6" id="KW-0998">Cell outer membrane</keyword>
<comment type="function">
    <text evidence="6">Part of the outer membrane protein assembly complex, which is involved in assembly and insertion of beta-barrel proteins into the outer membrane.</text>
</comment>
<feature type="domain" description="Outer membrane lipoprotein BamD-like" evidence="7">
    <location>
        <begin position="30"/>
        <end position="232"/>
    </location>
</feature>
<comment type="subunit">
    <text evidence="6">Part of the Bam complex.</text>
</comment>
<organism evidence="8 9">
    <name type="scientific">Orrella daihaiensis</name>
    <dbReference type="NCBI Taxonomy" id="2782176"/>
    <lineage>
        <taxon>Bacteria</taxon>
        <taxon>Pseudomonadati</taxon>
        <taxon>Pseudomonadota</taxon>
        <taxon>Betaproteobacteria</taxon>
        <taxon>Burkholderiales</taxon>
        <taxon>Alcaligenaceae</taxon>
        <taxon>Orrella</taxon>
    </lineage>
</organism>
<dbReference type="InterPro" id="IPR017689">
    <property type="entry name" value="BamD"/>
</dbReference>
<dbReference type="Pfam" id="PF13525">
    <property type="entry name" value="YfiO"/>
    <property type="match status" value="1"/>
</dbReference>
<keyword evidence="3" id="KW-0564">Palmitate</keyword>
<dbReference type="CDD" id="cd15830">
    <property type="entry name" value="BamD"/>
    <property type="match status" value="1"/>
</dbReference>
<keyword evidence="1 6" id="KW-0732">Signal</keyword>
<evidence type="ECO:0000256" key="2">
    <source>
        <dbReference type="ARBA" id="ARBA00023136"/>
    </source>
</evidence>
<evidence type="ECO:0000256" key="5">
    <source>
        <dbReference type="ARBA" id="ARBA00023288"/>
    </source>
</evidence>
<keyword evidence="2 6" id="KW-0472">Membrane</keyword>
<reference evidence="8 9" key="1">
    <citation type="submission" date="2020-11" db="EMBL/GenBank/DDBJ databases">
        <title>Algicoccus daihaiensis sp.nov., isolated from Daihai Lake in Inner Mongolia.</title>
        <authorList>
            <person name="Kai J."/>
        </authorList>
    </citation>
    <scope>NUCLEOTIDE SEQUENCE [LARGE SCALE GENOMIC DNA]</scope>
    <source>
        <strain evidence="9">f23</strain>
    </source>
</reference>
<comment type="subcellular location">
    <subcellularLocation>
        <location evidence="6">Cell outer membrane</location>
    </subcellularLocation>
</comment>
<evidence type="ECO:0000256" key="4">
    <source>
        <dbReference type="ARBA" id="ARBA00023237"/>
    </source>
</evidence>
<dbReference type="InterPro" id="IPR011990">
    <property type="entry name" value="TPR-like_helical_dom_sf"/>
</dbReference>
<dbReference type="HAMAP" id="MF_00922">
    <property type="entry name" value="OM_assembly_BamD"/>
    <property type="match status" value="1"/>
</dbReference>
<dbReference type="PANTHER" id="PTHR37423">
    <property type="entry name" value="SOLUBLE LYTIC MUREIN TRANSGLYCOSYLASE-RELATED"/>
    <property type="match status" value="1"/>
</dbReference>
<evidence type="ECO:0000313" key="8">
    <source>
        <dbReference type="EMBL" id="UOD51648.1"/>
    </source>
</evidence>
<evidence type="ECO:0000313" key="9">
    <source>
        <dbReference type="Proteomes" id="UP000831607"/>
    </source>
</evidence>
<evidence type="ECO:0000256" key="3">
    <source>
        <dbReference type="ARBA" id="ARBA00023139"/>
    </source>
</evidence>
<comment type="similarity">
    <text evidence="6">Belongs to the BamD family.</text>
</comment>
<evidence type="ECO:0000256" key="6">
    <source>
        <dbReference type="HAMAP-Rule" id="MF_00922"/>
    </source>
</evidence>